<dbReference type="InterPro" id="IPR035968">
    <property type="entry name" value="ATP_synth_F1_ATPase_gsu"/>
</dbReference>
<dbReference type="RefSeq" id="WP_078746863.1">
    <property type="nucleotide sequence ID" value="NZ_CP137850.1"/>
</dbReference>
<proteinExistence type="inferred from homology"/>
<comment type="subcellular location">
    <subcellularLocation>
        <location evidence="1">Membrane</location>
        <topology evidence="1">Peripheral membrane protein</topology>
    </subcellularLocation>
</comment>
<dbReference type="OrthoDB" id="400602at2"/>
<evidence type="ECO:0000256" key="9">
    <source>
        <dbReference type="SAM" id="Coils"/>
    </source>
</evidence>
<dbReference type="NCBIfam" id="NF045933">
    <property type="entry name" value="MSC_0622_gamma"/>
    <property type="match status" value="1"/>
</dbReference>
<keyword evidence="3" id="KW-0813">Transport</keyword>
<keyword evidence="5" id="KW-0406">Ion transport</keyword>
<dbReference type="GO" id="GO:0045259">
    <property type="term" value="C:proton-transporting ATP synthase complex"/>
    <property type="evidence" value="ECO:0007669"/>
    <property type="project" value="UniProtKB-KW"/>
</dbReference>
<evidence type="ECO:0000256" key="1">
    <source>
        <dbReference type="ARBA" id="ARBA00004170"/>
    </source>
</evidence>
<evidence type="ECO:0000256" key="7">
    <source>
        <dbReference type="ARBA" id="ARBA00023196"/>
    </source>
</evidence>
<evidence type="ECO:0000256" key="5">
    <source>
        <dbReference type="ARBA" id="ARBA00023065"/>
    </source>
</evidence>
<feature type="coiled-coil region" evidence="9">
    <location>
        <begin position="252"/>
        <end position="279"/>
    </location>
</feature>
<protein>
    <recommendedName>
        <fullName evidence="12">ATP synthase gamma chain</fullName>
    </recommendedName>
</protein>
<evidence type="ECO:0000313" key="11">
    <source>
        <dbReference type="Proteomes" id="UP000190389"/>
    </source>
</evidence>
<evidence type="ECO:0000256" key="8">
    <source>
        <dbReference type="ARBA" id="ARBA00023310"/>
    </source>
</evidence>
<keyword evidence="7" id="KW-0139">CF(1)</keyword>
<dbReference type="SUPFAM" id="SSF52943">
    <property type="entry name" value="ATP synthase (F1-ATPase), gamma subunit"/>
    <property type="match status" value="1"/>
</dbReference>
<keyword evidence="9" id="KW-0175">Coiled coil</keyword>
<evidence type="ECO:0000256" key="6">
    <source>
        <dbReference type="ARBA" id="ARBA00023136"/>
    </source>
</evidence>
<comment type="similarity">
    <text evidence="2">Belongs to the ATPase gamma chain family.</text>
</comment>
<keyword evidence="11" id="KW-1185">Reference proteome</keyword>
<evidence type="ECO:0000313" key="10">
    <source>
        <dbReference type="EMBL" id="SJZ43498.1"/>
    </source>
</evidence>
<dbReference type="GO" id="GO:0046933">
    <property type="term" value="F:proton-transporting ATP synthase activity, rotational mechanism"/>
    <property type="evidence" value="ECO:0007669"/>
    <property type="project" value="InterPro"/>
</dbReference>
<gene>
    <name evidence="10" type="ORF">SAMN02745154_00111</name>
</gene>
<keyword evidence="4" id="KW-0375">Hydrogen ion transport</keyword>
<reference evidence="11" key="1">
    <citation type="submission" date="2017-02" db="EMBL/GenBank/DDBJ databases">
        <authorList>
            <person name="Varghese N."/>
            <person name="Submissions S."/>
        </authorList>
    </citation>
    <scope>NUCLEOTIDE SEQUENCE [LARGE SCALE GENOMIC DNA]</scope>
    <source>
        <strain evidence="11">ATCC 27862</strain>
    </source>
</reference>
<dbReference type="Proteomes" id="UP000190389">
    <property type="component" value="Unassembled WGS sequence"/>
</dbReference>
<keyword evidence="6" id="KW-0472">Membrane</keyword>
<evidence type="ECO:0000256" key="4">
    <source>
        <dbReference type="ARBA" id="ARBA00022781"/>
    </source>
</evidence>
<dbReference type="STRING" id="171291.SAMN02745154_00111"/>
<dbReference type="AlphaFoldDB" id="A0A1T4KM83"/>
<organism evidence="10 11">
    <name type="scientific">Mycoplasmopsis verecunda</name>
    <dbReference type="NCBI Taxonomy" id="171291"/>
    <lineage>
        <taxon>Bacteria</taxon>
        <taxon>Bacillati</taxon>
        <taxon>Mycoplasmatota</taxon>
        <taxon>Mycoplasmoidales</taxon>
        <taxon>Metamycoplasmataceae</taxon>
        <taxon>Mycoplasmopsis</taxon>
    </lineage>
</organism>
<evidence type="ECO:0008006" key="12">
    <source>
        <dbReference type="Google" id="ProtNLM"/>
    </source>
</evidence>
<sequence length="305" mass="35936">MQIKKIKQKAQSLEKILKIVESQKNMVLINILRLSQQIGSYFQKANQSKLFIDYLANNYSLSNPLIQPVNNQYYWIFTKLLNKKTNSNKTIWIYVTEEEKYETNSYKKYEDYLANNVNKHDLFICIGKRAINFATQNQYSVIFESEFNDVLALTDILPDYLLAYLEANGFYNIKFVLNSAKTKELSLNIVPLNDLNFELDVYQKNTQYLDLDNKHIYPDVENFVQAEFKSYLTYMCLALLSESNLIYQKYSLVSLNQKINDLEKKQKRYKLEVLRAKRELEVEQTSILSKKKDLLHENSKGASHE</sequence>
<evidence type="ECO:0000256" key="3">
    <source>
        <dbReference type="ARBA" id="ARBA00022448"/>
    </source>
</evidence>
<keyword evidence="8" id="KW-0066">ATP synthesis</keyword>
<name>A0A1T4KM83_9BACT</name>
<evidence type="ECO:0000256" key="2">
    <source>
        <dbReference type="ARBA" id="ARBA00007681"/>
    </source>
</evidence>
<accession>A0A1T4KM83</accession>
<dbReference type="EMBL" id="FUXF01000003">
    <property type="protein sequence ID" value="SJZ43498.1"/>
    <property type="molecule type" value="Genomic_DNA"/>
</dbReference>